<dbReference type="InterPro" id="IPR013780">
    <property type="entry name" value="Glyco_hydro_b"/>
</dbReference>
<evidence type="ECO:0000313" key="8">
    <source>
        <dbReference type="Proteomes" id="UP000503447"/>
    </source>
</evidence>
<protein>
    <submittedName>
        <fullName evidence="7">Retaining isoamylase</fullName>
        <ecNumber evidence="7">3.2.1.68</ecNumber>
    </submittedName>
</protein>
<evidence type="ECO:0000313" key="7">
    <source>
        <dbReference type="EMBL" id="QJW96644.1"/>
    </source>
</evidence>
<dbReference type="InterPro" id="IPR013783">
    <property type="entry name" value="Ig-like_fold"/>
</dbReference>
<dbReference type="CDD" id="cd02856">
    <property type="entry name" value="E_set_GDE_Isoamylase_N"/>
    <property type="match status" value="1"/>
</dbReference>
<evidence type="ECO:0000256" key="1">
    <source>
        <dbReference type="ARBA" id="ARBA00008061"/>
    </source>
</evidence>
<keyword evidence="3" id="KW-0809">Transit peptide</keyword>
<dbReference type="SMART" id="SM00642">
    <property type="entry name" value="Aamy"/>
    <property type="match status" value="1"/>
</dbReference>
<dbReference type="InterPro" id="IPR017853">
    <property type="entry name" value="GH"/>
</dbReference>
<keyword evidence="2 7" id="KW-0378">Hydrolase</keyword>
<evidence type="ECO:0000259" key="6">
    <source>
        <dbReference type="SMART" id="SM00642"/>
    </source>
</evidence>
<dbReference type="EC" id="3.2.1.68" evidence="7"/>
<dbReference type="Gene3D" id="2.60.40.10">
    <property type="entry name" value="Immunoglobulins"/>
    <property type="match status" value="1"/>
</dbReference>
<dbReference type="SUPFAM" id="SSF81296">
    <property type="entry name" value="E set domains"/>
    <property type="match status" value="1"/>
</dbReference>
<dbReference type="KEGG" id="ftj:FTUN_4201"/>
<dbReference type="CDD" id="cd11326">
    <property type="entry name" value="AmyAc_Glg_debranch"/>
    <property type="match status" value="1"/>
</dbReference>
<dbReference type="SUPFAM" id="SSF51445">
    <property type="entry name" value="(Trans)glycosidases"/>
    <property type="match status" value="1"/>
</dbReference>
<reference evidence="8" key="1">
    <citation type="submission" date="2020-05" db="EMBL/GenBank/DDBJ databases">
        <title>Frigoriglobus tundricola gen. nov., sp. nov., a psychrotolerant cellulolytic planctomycete of the family Gemmataceae with two divergent copies of 16S rRNA gene.</title>
        <authorList>
            <person name="Kulichevskaya I.S."/>
            <person name="Ivanova A.A."/>
            <person name="Naumoff D.G."/>
            <person name="Beletsky A.V."/>
            <person name="Rijpstra W.I.C."/>
            <person name="Sinninghe Damste J.S."/>
            <person name="Mardanov A.V."/>
            <person name="Ravin N.V."/>
            <person name="Dedysh S.N."/>
        </authorList>
    </citation>
    <scope>NUCLEOTIDE SEQUENCE [LARGE SCALE GENOMIC DNA]</scope>
    <source>
        <strain evidence="8">PL17</strain>
    </source>
</reference>
<dbReference type="GO" id="GO:0005980">
    <property type="term" value="P:glycogen catabolic process"/>
    <property type="evidence" value="ECO:0007669"/>
    <property type="project" value="InterPro"/>
</dbReference>
<dbReference type="InterPro" id="IPR044505">
    <property type="entry name" value="GlgX_Isoamylase_N_E_set"/>
</dbReference>
<evidence type="ECO:0000256" key="4">
    <source>
        <dbReference type="ARBA" id="ARBA00023295"/>
    </source>
</evidence>
<dbReference type="InterPro" id="IPR004193">
    <property type="entry name" value="Glyco_hydro_13_N"/>
</dbReference>
<feature type="domain" description="Glycosyl hydrolase family 13 catalytic" evidence="6">
    <location>
        <begin position="154"/>
        <end position="566"/>
    </location>
</feature>
<dbReference type="Gene3D" id="3.20.20.80">
    <property type="entry name" value="Glycosidases"/>
    <property type="match status" value="1"/>
</dbReference>
<dbReference type="Proteomes" id="UP000503447">
    <property type="component" value="Chromosome"/>
</dbReference>
<dbReference type="PANTHER" id="PTHR43002">
    <property type="entry name" value="GLYCOGEN DEBRANCHING ENZYME"/>
    <property type="match status" value="1"/>
</dbReference>
<dbReference type="AlphaFoldDB" id="A0A6M5YT75"/>
<feature type="region of interest" description="Disordered" evidence="5">
    <location>
        <begin position="464"/>
        <end position="486"/>
    </location>
</feature>
<keyword evidence="4 7" id="KW-0326">Glycosidase</keyword>
<dbReference type="FunFam" id="3.20.20.80:FF:000054">
    <property type="entry name" value="Glycogen debranching enzyme"/>
    <property type="match status" value="1"/>
</dbReference>
<accession>A0A6M5YT75</accession>
<dbReference type="InterPro" id="IPR048650">
    <property type="entry name" value="ISOA1-3-like_C"/>
</dbReference>
<dbReference type="InterPro" id="IPR011837">
    <property type="entry name" value="Glycogen_debranch_GlgX"/>
</dbReference>
<feature type="compositionally biased region" description="Basic and acidic residues" evidence="5">
    <location>
        <begin position="464"/>
        <end position="476"/>
    </location>
</feature>
<dbReference type="NCBIfam" id="TIGR02100">
    <property type="entry name" value="glgX_debranch"/>
    <property type="match status" value="1"/>
</dbReference>
<organism evidence="7 8">
    <name type="scientific">Frigoriglobus tundricola</name>
    <dbReference type="NCBI Taxonomy" id="2774151"/>
    <lineage>
        <taxon>Bacteria</taxon>
        <taxon>Pseudomonadati</taxon>
        <taxon>Planctomycetota</taxon>
        <taxon>Planctomycetia</taxon>
        <taxon>Gemmatales</taxon>
        <taxon>Gemmataceae</taxon>
        <taxon>Frigoriglobus</taxon>
    </lineage>
</organism>
<dbReference type="RefSeq" id="WP_171472182.1">
    <property type="nucleotide sequence ID" value="NZ_CP053452.2"/>
</dbReference>
<dbReference type="EMBL" id="CP053452">
    <property type="protein sequence ID" value="QJW96644.1"/>
    <property type="molecule type" value="Genomic_DNA"/>
</dbReference>
<evidence type="ECO:0000256" key="2">
    <source>
        <dbReference type="ARBA" id="ARBA00022801"/>
    </source>
</evidence>
<evidence type="ECO:0000256" key="5">
    <source>
        <dbReference type="SAM" id="MobiDB-lite"/>
    </source>
</evidence>
<dbReference type="SUPFAM" id="SSF51011">
    <property type="entry name" value="Glycosyl hydrolase domain"/>
    <property type="match status" value="1"/>
</dbReference>
<evidence type="ECO:0000256" key="3">
    <source>
        <dbReference type="ARBA" id="ARBA00022946"/>
    </source>
</evidence>
<dbReference type="GO" id="GO:0004135">
    <property type="term" value="F:amylo-alpha-1,6-glucosidase activity"/>
    <property type="evidence" value="ECO:0007669"/>
    <property type="project" value="InterPro"/>
</dbReference>
<proteinExistence type="inferred from homology"/>
<dbReference type="Pfam" id="PF02922">
    <property type="entry name" value="CBM_48"/>
    <property type="match status" value="1"/>
</dbReference>
<name>A0A6M5YT75_9BACT</name>
<dbReference type="InterPro" id="IPR006047">
    <property type="entry name" value="GH13_cat_dom"/>
</dbReference>
<keyword evidence="8" id="KW-1185">Reference proteome</keyword>
<dbReference type="GO" id="GO:0019156">
    <property type="term" value="F:isoamylase activity"/>
    <property type="evidence" value="ECO:0007669"/>
    <property type="project" value="UniProtKB-EC"/>
</dbReference>
<dbReference type="InterPro" id="IPR014756">
    <property type="entry name" value="Ig_E-set"/>
</dbReference>
<gene>
    <name evidence="7" type="ORF">FTUN_4201</name>
</gene>
<dbReference type="Gene3D" id="2.60.40.1180">
    <property type="entry name" value="Golgi alpha-mannosidase II"/>
    <property type="match status" value="1"/>
</dbReference>
<dbReference type="Pfam" id="PF00128">
    <property type="entry name" value="Alpha-amylase"/>
    <property type="match status" value="1"/>
</dbReference>
<sequence>MPPFRTSRGRPLPLGPSLTPDGTNFALLCRHGRTVTLVILPAEGGSTPLAELPLDARTNRTGDHWHIRVHDLPEAFCYGWRVDGPHGPRTRFDPSRLLLDPSAVILSHGAEWAGTCETDPQRTSRRSMYRRGTRYNWDDDCPPLVDYEDTVIYEVHVRGFTCHPSSGVAAPGTFRGLVEKIPYLKWLGVTAVELMPVFEWDECDCPFVNPATGEKLTNFWGYNPIAFAAPKAAFAASAKQLGQTNEFRDMVKAMHAAGIEVILDVVFNHTGEGDDRGRTFSFRGLDNELYYLLDDSGRYLNFSGCGNTVNCNHPVVRDLIMTCLRYWVEDMHVDGFRFDLASILGRDRRGNVMVEPPVIESITEDGVMADTKLIAEPWDAGGLYQVGQFPFGRRWSEWNGQYRDDVRRFWKGDPGLTGAMASRVCGSSDLYQWNGRLPRHSVNFVTAHDGFTLYDLVSYNEKHNEANGEGNRDGSNDNHSWNCGAEGPTTDPAVLALRRRQARNLMTTLMISQGVPMLLAGDEFLRTQQGNNNAWCQDNDVSWVNWTLAEGNKDFVRFVRELIHLRKRHPALRRRRFFAGEFRSGDAPRPAPARAAEPHVIDVFPPAGPVRPGDAGLHPASDAATGLARSGRGADAPVPALADIHWHGVEPFRPDWGYNARVLAFALDGRFTGREGDPDYQIDEDFYVVFNAWSEALRFRIPASPTRRRWRRLIDTALPAPGDFVAEGEGPVVADGGTYTVAGFSTLVLISEP</sequence>
<dbReference type="Pfam" id="PF21156">
    <property type="entry name" value="ISOA1-3_C"/>
    <property type="match status" value="1"/>
</dbReference>
<comment type="similarity">
    <text evidence="1">Belongs to the glycosyl hydrolase 13 family.</text>
</comment>